<sequence length="351" mass="37022">MSEDAKELQQVIDAAVPDVTPAAVAVVSIDGRVVSQAVGGELARFADTRETLLPERAPAGVDTVFDLASLTKLYVTVVALSLVDEGALALDEPVERWLPEYGDSAWVTLRQLLTHTSGLPDVYTPRGVDDASRWRSIMSVMLLDAPGTVHRYSCVGFQVAGKVVESAGGAGLGELLRKRIAEPLGLTATGFLPDDASRCAATEIDDRGTVRGVVHDEASYALGGVAGNAGVFGTAPEVLRFAEALRTGELLSPASAELMRTPQTDIPVDSGWRQALGARIGDPAICGPLTDGYGHTGFTGTSLLIDDSRNASAVLLTNRVHPSRTRSTVNPVRCAVAQVTDSIWRTQRHGA</sequence>
<name>A0A841FYE1_9ACTN</name>
<dbReference type="GO" id="GO:0016787">
    <property type="term" value="F:hydrolase activity"/>
    <property type="evidence" value="ECO:0007669"/>
    <property type="project" value="UniProtKB-KW"/>
</dbReference>
<evidence type="ECO:0000256" key="1">
    <source>
        <dbReference type="ARBA" id="ARBA00022801"/>
    </source>
</evidence>
<protein>
    <submittedName>
        <fullName evidence="3">CubicO group peptidase (Beta-lactamase class C family)</fullName>
    </submittedName>
</protein>
<dbReference type="Gene3D" id="3.40.710.10">
    <property type="entry name" value="DD-peptidase/beta-lactamase superfamily"/>
    <property type="match status" value="1"/>
</dbReference>
<reference evidence="3 4" key="1">
    <citation type="submission" date="2020-08" db="EMBL/GenBank/DDBJ databases">
        <title>Genomic Encyclopedia of Type Strains, Phase IV (KMG-IV): sequencing the most valuable type-strain genomes for metagenomic binning, comparative biology and taxonomic classification.</title>
        <authorList>
            <person name="Goeker M."/>
        </authorList>
    </citation>
    <scope>NUCLEOTIDE SEQUENCE [LARGE SCALE GENOMIC DNA]</scope>
    <source>
        <strain evidence="3 4">YIM 65646</strain>
    </source>
</reference>
<dbReference type="InterPro" id="IPR012338">
    <property type="entry name" value="Beta-lactam/transpept-like"/>
</dbReference>
<dbReference type="Proteomes" id="UP000548476">
    <property type="component" value="Unassembled WGS sequence"/>
</dbReference>
<comment type="caution">
    <text evidence="3">The sequence shown here is derived from an EMBL/GenBank/DDBJ whole genome shotgun (WGS) entry which is preliminary data.</text>
</comment>
<organism evidence="3 4">
    <name type="scientific">Phytomonospora endophytica</name>
    <dbReference type="NCBI Taxonomy" id="714109"/>
    <lineage>
        <taxon>Bacteria</taxon>
        <taxon>Bacillati</taxon>
        <taxon>Actinomycetota</taxon>
        <taxon>Actinomycetes</taxon>
        <taxon>Micromonosporales</taxon>
        <taxon>Micromonosporaceae</taxon>
        <taxon>Phytomonospora</taxon>
    </lineage>
</organism>
<dbReference type="SUPFAM" id="SSF56601">
    <property type="entry name" value="beta-lactamase/transpeptidase-like"/>
    <property type="match status" value="1"/>
</dbReference>
<dbReference type="InterPro" id="IPR001466">
    <property type="entry name" value="Beta-lactam-related"/>
</dbReference>
<feature type="domain" description="Beta-lactamase-related" evidence="2">
    <location>
        <begin position="19"/>
        <end position="328"/>
    </location>
</feature>
<keyword evidence="4" id="KW-1185">Reference proteome</keyword>
<dbReference type="PANTHER" id="PTHR43283">
    <property type="entry name" value="BETA-LACTAMASE-RELATED"/>
    <property type="match status" value="1"/>
</dbReference>
<dbReference type="RefSeq" id="WP_184791165.1">
    <property type="nucleotide sequence ID" value="NZ_BONT01000009.1"/>
</dbReference>
<dbReference type="AlphaFoldDB" id="A0A841FYE1"/>
<dbReference type="EMBL" id="JACHGT010000016">
    <property type="protein sequence ID" value="MBB6038367.1"/>
    <property type="molecule type" value="Genomic_DNA"/>
</dbReference>
<dbReference type="InterPro" id="IPR050789">
    <property type="entry name" value="Diverse_Enzym_Activities"/>
</dbReference>
<dbReference type="Pfam" id="PF00144">
    <property type="entry name" value="Beta-lactamase"/>
    <property type="match status" value="1"/>
</dbReference>
<evidence type="ECO:0000259" key="2">
    <source>
        <dbReference type="Pfam" id="PF00144"/>
    </source>
</evidence>
<evidence type="ECO:0000313" key="4">
    <source>
        <dbReference type="Proteomes" id="UP000548476"/>
    </source>
</evidence>
<evidence type="ECO:0000313" key="3">
    <source>
        <dbReference type="EMBL" id="MBB6038367.1"/>
    </source>
</evidence>
<keyword evidence="1" id="KW-0378">Hydrolase</keyword>
<accession>A0A841FYE1</accession>
<proteinExistence type="predicted"/>
<dbReference type="PANTHER" id="PTHR43283:SF11">
    <property type="entry name" value="BETA-LACTAMASE-RELATED DOMAIN-CONTAINING PROTEIN"/>
    <property type="match status" value="1"/>
</dbReference>
<gene>
    <name evidence="3" type="ORF">HNR73_006250</name>
</gene>